<protein>
    <recommendedName>
        <fullName evidence="3">Integrase</fullName>
    </recommendedName>
</protein>
<evidence type="ECO:0008006" key="3">
    <source>
        <dbReference type="Google" id="ProtNLM"/>
    </source>
</evidence>
<comment type="caution">
    <text evidence="1">The sequence shown here is derived from an EMBL/GenBank/DDBJ whole genome shotgun (WGS) entry which is preliminary data.</text>
</comment>
<dbReference type="InterPro" id="IPR011010">
    <property type="entry name" value="DNA_brk_join_enz"/>
</dbReference>
<evidence type="ECO:0000313" key="2">
    <source>
        <dbReference type="Proteomes" id="UP001314635"/>
    </source>
</evidence>
<dbReference type="SUPFAM" id="SSF56349">
    <property type="entry name" value="DNA breaking-rejoining enzymes"/>
    <property type="match status" value="1"/>
</dbReference>
<reference evidence="2" key="1">
    <citation type="journal article" date="2021" name="ISME J.">
        <title>Evolutionary origin and ecological implication of a unique nif island in free-living Bradyrhizobium lineages.</title>
        <authorList>
            <person name="Tao J."/>
        </authorList>
    </citation>
    <scope>NUCLEOTIDE SEQUENCE [LARGE SCALE GENOMIC DNA]</scope>
    <source>
        <strain evidence="2">SZCCT0094</strain>
    </source>
</reference>
<dbReference type="EMBL" id="JAFCLK010000012">
    <property type="protein sequence ID" value="MBR1137083.1"/>
    <property type="molecule type" value="Genomic_DNA"/>
</dbReference>
<accession>A0ABS5G6Y1</accession>
<organism evidence="1 2">
    <name type="scientific">Bradyrhizobium denitrificans</name>
    <dbReference type="NCBI Taxonomy" id="2734912"/>
    <lineage>
        <taxon>Bacteria</taxon>
        <taxon>Pseudomonadati</taxon>
        <taxon>Pseudomonadota</taxon>
        <taxon>Alphaproteobacteria</taxon>
        <taxon>Hyphomicrobiales</taxon>
        <taxon>Nitrobacteraceae</taxon>
        <taxon>Bradyrhizobium</taxon>
    </lineage>
</organism>
<name>A0ABS5G6Y1_9BRAD</name>
<dbReference type="Proteomes" id="UP001314635">
    <property type="component" value="Unassembled WGS sequence"/>
</dbReference>
<gene>
    <name evidence="1" type="ORF">JQ619_15020</name>
</gene>
<keyword evidence="2" id="KW-1185">Reference proteome</keyword>
<sequence>MAIMSAHGSSGGVDVGPSAIARAVGRHRRGRPARRSEVGADEPYSFSGMQKIVQRMRKEIGLPVTFTLDACRHGGMTELEEAELAEGQGRALSAHRTRESYAGYAKRPAPRILAATRKRRAHVLANDLAPWA</sequence>
<evidence type="ECO:0000313" key="1">
    <source>
        <dbReference type="EMBL" id="MBR1137083.1"/>
    </source>
</evidence>
<proteinExistence type="predicted"/>